<dbReference type="GO" id="GO:0070814">
    <property type="term" value="P:hydrogen sulfide biosynthetic process"/>
    <property type="evidence" value="ECO:0007669"/>
    <property type="project" value="UniProtKB-UniRule"/>
</dbReference>
<feature type="binding site" evidence="4">
    <location>
        <position position="102"/>
    </location>
    <ligand>
        <name>[4Fe-4S] cluster</name>
        <dbReference type="ChEBI" id="CHEBI:49883"/>
    </ligand>
</feature>
<proteinExistence type="inferred from homology"/>
<feature type="binding site" evidence="4">
    <location>
        <position position="101"/>
    </location>
    <ligand>
        <name>[4Fe-4S] cluster</name>
        <dbReference type="ChEBI" id="CHEBI:49883"/>
    </ligand>
</feature>
<dbReference type="GO" id="GO:0004604">
    <property type="term" value="F:phosphoadenylyl-sulfate reductase (thioredoxin) activity"/>
    <property type="evidence" value="ECO:0007669"/>
    <property type="project" value="UniProtKB-UniRule"/>
</dbReference>
<dbReference type="GO" id="GO:0051539">
    <property type="term" value="F:4 iron, 4 sulfur cluster binding"/>
    <property type="evidence" value="ECO:0007669"/>
    <property type="project" value="UniProtKB-UniRule"/>
</dbReference>
<dbReference type="PIRSF" id="PIRSF000857">
    <property type="entry name" value="PAPS_reductase"/>
    <property type="match status" value="1"/>
</dbReference>
<gene>
    <name evidence="4" type="primary">cysH</name>
    <name evidence="6" type="ORF">SAMN04488028_106123</name>
</gene>
<keyword evidence="2 4" id="KW-0560">Oxidoreductase</keyword>
<keyword evidence="4" id="KW-0408">Iron</keyword>
<comment type="subcellular location">
    <subcellularLocation>
        <location evidence="4">Cytoplasm</location>
    </subcellularLocation>
</comment>
<dbReference type="PANTHER" id="PTHR46509:SF1">
    <property type="entry name" value="PHOSPHOADENOSINE PHOSPHOSULFATE REDUCTASE"/>
    <property type="match status" value="1"/>
</dbReference>
<accession>A0A1M6TPB0</accession>
<dbReference type="EC" id="1.8.4.10" evidence="4"/>
<feature type="active site" description="Nucleophile; cysteine thiosulfonate intermediate" evidence="4">
    <location>
        <position position="209"/>
    </location>
</feature>
<dbReference type="PANTHER" id="PTHR46509">
    <property type="entry name" value="PHOSPHOADENOSINE PHOSPHOSULFATE REDUCTASE"/>
    <property type="match status" value="1"/>
</dbReference>
<comment type="similarity">
    <text evidence="1 4">Belongs to the PAPS reductase family. CysH subfamily.</text>
</comment>
<sequence length="218" mass="25424">MDFEEIKSSIIKYQEDGRKLFTTSSFQTHSIVLLHLLSRIDKSIPVYCLNTGFLFPETIEYKDQLADAFGITIKDIKPDVPKSIQKDAEGKLLFASDPDRCCYYNKVQPMDKLLSDYDIWINGIRRDQNANRAKMRVEEPSKMNTVRFHPMLEWTNKMIFDYIKEHNLPRHPLDAVGYSSIGCEPCTRKPSLEMMEREARWYGMNKTECGLHTELVSK</sequence>
<dbReference type="InterPro" id="IPR014729">
    <property type="entry name" value="Rossmann-like_a/b/a_fold"/>
</dbReference>
<evidence type="ECO:0000256" key="1">
    <source>
        <dbReference type="ARBA" id="ARBA00009732"/>
    </source>
</evidence>
<dbReference type="GO" id="GO:0005737">
    <property type="term" value="C:cytoplasm"/>
    <property type="evidence" value="ECO:0007669"/>
    <property type="project" value="UniProtKB-SubCell"/>
</dbReference>
<evidence type="ECO:0000313" key="6">
    <source>
        <dbReference type="EMBL" id="SHK58760.1"/>
    </source>
</evidence>
<dbReference type="SUPFAM" id="SSF52402">
    <property type="entry name" value="Adenine nucleotide alpha hydrolases-like"/>
    <property type="match status" value="1"/>
</dbReference>
<dbReference type="InterPro" id="IPR004511">
    <property type="entry name" value="PAPS/APS_Rdtase"/>
</dbReference>
<dbReference type="AlphaFoldDB" id="A0A1M6TPB0"/>
<name>A0A1M6TPB0_REIAG</name>
<comment type="catalytic activity">
    <reaction evidence="4">
        <text>[thioredoxin]-disulfide + sulfite + AMP + 2 H(+) = adenosine 5'-phosphosulfate + [thioredoxin]-dithiol</text>
        <dbReference type="Rhea" id="RHEA:21976"/>
        <dbReference type="Rhea" id="RHEA-COMP:10698"/>
        <dbReference type="Rhea" id="RHEA-COMP:10700"/>
        <dbReference type="ChEBI" id="CHEBI:15378"/>
        <dbReference type="ChEBI" id="CHEBI:17359"/>
        <dbReference type="ChEBI" id="CHEBI:29950"/>
        <dbReference type="ChEBI" id="CHEBI:50058"/>
        <dbReference type="ChEBI" id="CHEBI:58243"/>
        <dbReference type="ChEBI" id="CHEBI:456215"/>
        <dbReference type="EC" id="1.8.4.10"/>
    </reaction>
</comment>
<comment type="function">
    <text evidence="4">Catalyzes the formation of sulfite from adenosine 5'-phosphosulfate (APS) using thioredoxin as an electron donor.</text>
</comment>
<organism evidence="6 7">
    <name type="scientific">Reichenbachiella agariperforans</name>
    <dbReference type="NCBI Taxonomy" id="156994"/>
    <lineage>
        <taxon>Bacteria</taxon>
        <taxon>Pseudomonadati</taxon>
        <taxon>Bacteroidota</taxon>
        <taxon>Cytophagia</taxon>
        <taxon>Cytophagales</taxon>
        <taxon>Reichenbachiellaceae</taxon>
        <taxon>Reichenbachiella</taxon>
    </lineage>
</organism>
<feature type="domain" description="Phosphoadenosine phosphosulphate reductase" evidence="5">
    <location>
        <begin position="20"/>
        <end position="189"/>
    </location>
</feature>
<feature type="binding site" evidence="4">
    <location>
        <position position="183"/>
    </location>
    <ligand>
        <name>[4Fe-4S] cluster</name>
        <dbReference type="ChEBI" id="CHEBI:49883"/>
    </ligand>
</feature>
<comment type="cofactor">
    <cofactor evidence="4">
        <name>[4Fe-4S] cluster</name>
        <dbReference type="ChEBI" id="CHEBI:49883"/>
    </cofactor>
    <text evidence="4">Binds 1 [4Fe-4S] cluster per subunit.</text>
</comment>
<dbReference type="InterPro" id="IPR002500">
    <property type="entry name" value="PAPS_reduct_dom"/>
</dbReference>
<reference evidence="7" key="1">
    <citation type="submission" date="2016-11" db="EMBL/GenBank/DDBJ databases">
        <authorList>
            <person name="Varghese N."/>
            <person name="Submissions S."/>
        </authorList>
    </citation>
    <scope>NUCLEOTIDE SEQUENCE [LARGE SCALE GENOMIC DNA]</scope>
    <source>
        <strain evidence="7">DSM 26134</strain>
    </source>
</reference>
<dbReference type="RefSeq" id="WP_073123822.1">
    <property type="nucleotide sequence ID" value="NZ_FRAA01000006.1"/>
</dbReference>
<dbReference type="Gene3D" id="3.40.50.620">
    <property type="entry name" value="HUPs"/>
    <property type="match status" value="1"/>
</dbReference>
<evidence type="ECO:0000313" key="7">
    <source>
        <dbReference type="Proteomes" id="UP000184474"/>
    </source>
</evidence>
<keyword evidence="7" id="KW-1185">Reference proteome</keyword>
<keyword evidence="4" id="KW-0411">Iron-sulfur</keyword>
<evidence type="ECO:0000256" key="2">
    <source>
        <dbReference type="ARBA" id="ARBA00023002"/>
    </source>
</evidence>
<comment type="pathway">
    <text evidence="3 4">Sulfur metabolism; hydrogen sulfide biosynthesis; sulfite from sulfate.</text>
</comment>
<dbReference type="Pfam" id="PF01507">
    <property type="entry name" value="PAPS_reduct"/>
    <property type="match status" value="1"/>
</dbReference>
<dbReference type="NCBIfam" id="NF002537">
    <property type="entry name" value="PRK02090.1"/>
    <property type="match status" value="1"/>
</dbReference>
<evidence type="ECO:0000256" key="4">
    <source>
        <dbReference type="HAMAP-Rule" id="MF_00063"/>
    </source>
</evidence>
<dbReference type="GO" id="GO:0019379">
    <property type="term" value="P:sulfate assimilation, phosphoadenylyl sulfate reduction by phosphoadenylyl-sulfate reductase (thioredoxin)"/>
    <property type="evidence" value="ECO:0007669"/>
    <property type="project" value="UniProtKB-UniRule"/>
</dbReference>
<dbReference type="HAMAP" id="MF_00063">
    <property type="entry name" value="CysH"/>
    <property type="match status" value="1"/>
</dbReference>
<evidence type="ECO:0000259" key="5">
    <source>
        <dbReference type="Pfam" id="PF01507"/>
    </source>
</evidence>
<dbReference type="EMBL" id="FRAA01000006">
    <property type="protein sequence ID" value="SHK58760.1"/>
    <property type="molecule type" value="Genomic_DNA"/>
</dbReference>
<keyword evidence="4" id="KW-0963">Cytoplasm</keyword>
<keyword evidence="4" id="KW-0479">Metal-binding</keyword>
<dbReference type="GO" id="GO:0043866">
    <property type="term" value="F:adenylyl-sulfate reductase (thioredoxin) activity"/>
    <property type="evidence" value="ECO:0007669"/>
    <property type="project" value="UniProtKB-EC"/>
</dbReference>
<dbReference type="NCBIfam" id="TIGR00434">
    <property type="entry name" value="cysH"/>
    <property type="match status" value="1"/>
</dbReference>
<dbReference type="STRING" id="156994.SAMN04488028_106123"/>
<dbReference type="GO" id="GO:0046872">
    <property type="term" value="F:metal ion binding"/>
    <property type="evidence" value="ECO:0007669"/>
    <property type="project" value="UniProtKB-KW"/>
</dbReference>
<protein>
    <recommendedName>
        <fullName evidence="4">Adenosine 5'-phosphosulfate reductase</fullName>
        <shortName evidence="4">APS reductase</shortName>
        <ecNumber evidence="4">1.8.4.10</ecNumber>
    </recommendedName>
    <alternativeName>
        <fullName evidence="4">5'-adenylylsulfate reductase</fullName>
    </alternativeName>
    <alternativeName>
        <fullName evidence="4">Thioredoxin-dependent 5'-adenylylsulfate reductase</fullName>
    </alternativeName>
</protein>
<evidence type="ECO:0000256" key="3">
    <source>
        <dbReference type="ARBA" id="ARBA00024327"/>
    </source>
</evidence>
<feature type="binding site" evidence="4">
    <location>
        <position position="186"/>
    </location>
    <ligand>
        <name>[4Fe-4S] cluster</name>
        <dbReference type="ChEBI" id="CHEBI:49883"/>
    </ligand>
</feature>
<dbReference type="Proteomes" id="UP000184474">
    <property type="component" value="Unassembled WGS sequence"/>
</dbReference>